<dbReference type="GO" id="GO:0005524">
    <property type="term" value="F:ATP binding"/>
    <property type="evidence" value="ECO:0007669"/>
    <property type="project" value="UniProtKB-KW"/>
</dbReference>
<keyword evidence="8" id="KW-0802">TPR repeat</keyword>
<evidence type="ECO:0000313" key="11">
    <source>
        <dbReference type="EMBL" id="PWK65774.1"/>
    </source>
</evidence>
<dbReference type="InterPro" id="IPR019734">
    <property type="entry name" value="TPR_rpt"/>
</dbReference>
<reference evidence="11 12" key="1">
    <citation type="submission" date="2018-05" db="EMBL/GenBank/DDBJ databases">
        <title>Genomic Encyclopedia of Archaeal and Bacterial Type Strains, Phase II (KMG-II): from individual species to whole genera.</title>
        <authorList>
            <person name="Goeker M."/>
        </authorList>
    </citation>
    <scope>NUCLEOTIDE SEQUENCE [LARGE SCALE GENOMIC DNA]</scope>
    <source>
        <strain evidence="11 12">DSM 19975</strain>
    </source>
</reference>
<dbReference type="Gene3D" id="1.25.40.10">
    <property type="entry name" value="Tetratricopeptide repeat domain"/>
    <property type="match status" value="2"/>
</dbReference>
<dbReference type="PANTHER" id="PTHR41523">
    <property type="entry name" value="TWO-COMPONENT SYSTEM SENSOR PROTEIN"/>
    <property type="match status" value="1"/>
</dbReference>
<comment type="catalytic activity">
    <reaction evidence="1">
        <text>ATP + protein L-histidine = ADP + protein N-phospho-L-histidine.</text>
        <dbReference type="EC" id="2.7.13.3"/>
    </reaction>
</comment>
<keyword evidence="9" id="KW-0472">Membrane</keyword>
<dbReference type="SUPFAM" id="SSF55874">
    <property type="entry name" value="ATPase domain of HSP90 chaperone/DNA topoisomerase II/histidine kinase"/>
    <property type="match status" value="1"/>
</dbReference>
<dbReference type="Gene3D" id="3.30.450.20">
    <property type="entry name" value="PAS domain"/>
    <property type="match status" value="1"/>
</dbReference>
<keyword evidence="5" id="KW-0547">Nucleotide-binding</keyword>
<dbReference type="InterPro" id="IPR036890">
    <property type="entry name" value="HATPase_C_sf"/>
</dbReference>
<dbReference type="PANTHER" id="PTHR41523:SF8">
    <property type="entry name" value="ETHYLENE RESPONSE SENSOR PROTEIN"/>
    <property type="match status" value="1"/>
</dbReference>
<dbReference type="InterPro" id="IPR011990">
    <property type="entry name" value="TPR-like_helical_dom_sf"/>
</dbReference>
<feature type="domain" description="Signal transduction histidine kinase subgroup 2 dimerisation and phosphoacceptor" evidence="10">
    <location>
        <begin position="460"/>
        <end position="533"/>
    </location>
</feature>
<evidence type="ECO:0000256" key="9">
    <source>
        <dbReference type="SAM" id="Phobius"/>
    </source>
</evidence>
<keyword evidence="6 11" id="KW-0418">Kinase</keyword>
<dbReference type="InterPro" id="IPR011495">
    <property type="entry name" value="Sig_transdc_His_kin_sub2_dim/P"/>
</dbReference>
<dbReference type="Pfam" id="PF07568">
    <property type="entry name" value="HisKA_2"/>
    <property type="match status" value="1"/>
</dbReference>
<keyword evidence="4" id="KW-0808">Transferase</keyword>
<dbReference type="Gene3D" id="3.30.565.10">
    <property type="entry name" value="Histidine kinase-like ATPase, C-terminal domain"/>
    <property type="match status" value="1"/>
</dbReference>
<dbReference type="RefSeq" id="WP_109610939.1">
    <property type="nucleotide sequence ID" value="NZ_QGHA01000021.1"/>
</dbReference>
<evidence type="ECO:0000313" key="12">
    <source>
        <dbReference type="Proteomes" id="UP000245678"/>
    </source>
</evidence>
<dbReference type="PROSITE" id="PS50005">
    <property type="entry name" value="TPR"/>
    <property type="match status" value="1"/>
</dbReference>
<keyword evidence="9" id="KW-0812">Transmembrane</keyword>
<keyword evidence="9" id="KW-1133">Transmembrane helix</keyword>
<keyword evidence="3" id="KW-0597">Phosphoprotein</keyword>
<dbReference type="AlphaFoldDB" id="A0A316GSY2"/>
<evidence type="ECO:0000256" key="1">
    <source>
        <dbReference type="ARBA" id="ARBA00000085"/>
    </source>
</evidence>
<dbReference type="Pfam" id="PF13424">
    <property type="entry name" value="TPR_12"/>
    <property type="match status" value="1"/>
</dbReference>
<keyword evidence="7" id="KW-0067">ATP-binding</keyword>
<evidence type="ECO:0000259" key="10">
    <source>
        <dbReference type="Pfam" id="PF07568"/>
    </source>
</evidence>
<protein>
    <recommendedName>
        <fullName evidence="2">histidine kinase</fullName>
        <ecNumber evidence="2">2.7.13.3</ecNumber>
    </recommendedName>
</protein>
<sequence>MHDRKYLIVTAGLLLILITPLCSVAQRSASVVDSLIKRANLLYPQNPAAGKAAAKEAASLAALNHLLPRQIKAIKLLAFFSYDSEQWGASESFAEQAVLLARGAGIDSLTGDALVTLGIIRAAQQKLDLAIESYKEAEGHYNRAHLVLRLALLYLDIGVAEKKAGRYGLANTFYFKAADIYLKNKDMGSLAEVYNDIGNCFTVAEDRKKGIQYFQQSLVLRERLGDSTGIAQSCNNIGYVLKLDSMADNALAYLQRAMRIRLKLKDSSSLALTLQNIGSALIIKNNPEKAQPFLNRSLKIAAVYQMPEYLARGNLDYADLYLHEHRTDSALARADVAERIALTLGLPDLSLGVFEIKQKALVEKGRFQEVYTYTQKINHIRDSLFTVAKNRITNELEVGFQTRERQRAIAALIRENQLKQRSIIILGMGGTLLLILLFVLAMSYRSKNKANKRINTLLQELHHRVKNNLQILSGLFSMQISNLDDETAKNALRENEARLTSMNLIHHKLYSGRESNDIEMSEYLETLLRHIQGSFGKGNAANIRVALDVEPISLAADKAVAIGLIVNELVTNSFKYAFNGTQGIISLSVKRDGEKKAVLYLTDSGPGWKDLGSKQQSLGLKIIRLMALQLDAQLESHHSGPTWYRLRFAI</sequence>
<dbReference type="Proteomes" id="UP000245678">
    <property type="component" value="Unassembled WGS sequence"/>
</dbReference>
<dbReference type="EC" id="2.7.13.3" evidence="2"/>
<feature type="transmembrane region" description="Helical" evidence="9">
    <location>
        <begin position="423"/>
        <end position="444"/>
    </location>
</feature>
<evidence type="ECO:0000256" key="3">
    <source>
        <dbReference type="ARBA" id="ARBA00022553"/>
    </source>
</evidence>
<evidence type="ECO:0000256" key="6">
    <source>
        <dbReference type="ARBA" id="ARBA00022777"/>
    </source>
</evidence>
<comment type="caution">
    <text evidence="11">The sequence shown here is derived from an EMBL/GenBank/DDBJ whole genome shotgun (WGS) entry which is preliminary data.</text>
</comment>
<gene>
    <name evidence="11" type="ORF">LX99_05007</name>
</gene>
<name>A0A316GSY2_9SPHI</name>
<organism evidence="11 12">
    <name type="scientific">Mucilaginibacter oryzae</name>
    <dbReference type="NCBI Taxonomy" id="468058"/>
    <lineage>
        <taxon>Bacteria</taxon>
        <taxon>Pseudomonadati</taxon>
        <taxon>Bacteroidota</taxon>
        <taxon>Sphingobacteriia</taxon>
        <taxon>Sphingobacteriales</taxon>
        <taxon>Sphingobacteriaceae</taxon>
        <taxon>Mucilaginibacter</taxon>
    </lineage>
</organism>
<dbReference type="GO" id="GO:0004673">
    <property type="term" value="F:protein histidine kinase activity"/>
    <property type="evidence" value="ECO:0007669"/>
    <property type="project" value="UniProtKB-EC"/>
</dbReference>
<dbReference type="EMBL" id="QGHA01000021">
    <property type="protein sequence ID" value="PWK65774.1"/>
    <property type="molecule type" value="Genomic_DNA"/>
</dbReference>
<evidence type="ECO:0000256" key="4">
    <source>
        <dbReference type="ARBA" id="ARBA00022679"/>
    </source>
</evidence>
<evidence type="ECO:0000256" key="8">
    <source>
        <dbReference type="PROSITE-ProRule" id="PRU00339"/>
    </source>
</evidence>
<dbReference type="SMART" id="SM00028">
    <property type="entry name" value="TPR"/>
    <property type="match status" value="5"/>
</dbReference>
<evidence type="ECO:0000256" key="7">
    <source>
        <dbReference type="ARBA" id="ARBA00022840"/>
    </source>
</evidence>
<accession>A0A316GSY2</accession>
<evidence type="ECO:0000256" key="5">
    <source>
        <dbReference type="ARBA" id="ARBA00022741"/>
    </source>
</evidence>
<proteinExistence type="predicted"/>
<dbReference type="SUPFAM" id="SSF48452">
    <property type="entry name" value="TPR-like"/>
    <property type="match status" value="1"/>
</dbReference>
<feature type="repeat" description="TPR" evidence="8">
    <location>
        <begin position="191"/>
        <end position="224"/>
    </location>
</feature>
<evidence type="ECO:0000256" key="2">
    <source>
        <dbReference type="ARBA" id="ARBA00012438"/>
    </source>
</evidence>
<keyword evidence="12" id="KW-1185">Reference proteome</keyword>